<evidence type="ECO:0000256" key="3">
    <source>
        <dbReference type="ARBA" id="ARBA00022777"/>
    </source>
</evidence>
<evidence type="ECO:0000256" key="2">
    <source>
        <dbReference type="ARBA" id="ARBA00022741"/>
    </source>
</evidence>
<evidence type="ECO:0000256" key="5">
    <source>
        <dbReference type="ARBA" id="ARBA00023137"/>
    </source>
</evidence>
<dbReference type="CDD" id="cd05387">
    <property type="entry name" value="BY-kinase"/>
    <property type="match status" value="1"/>
</dbReference>
<evidence type="ECO:0000256" key="4">
    <source>
        <dbReference type="ARBA" id="ARBA00022840"/>
    </source>
</evidence>
<evidence type="ECO:0000256" key="1">
    <source>
        <dbReference type="ARBA" id="ARBA00022679"/>
    </source>
</evidence>
<keyword evidence="4" id="KW-0067">ATP-binding</keyword>
<dbReference type="EMBL" id="RCBY01000127">
    <property type="protein sequence ID" value="RQH35540.1"/>
    <property type="molecule type" value="Genomic_DNA"/>
</dbReference>
<name>A0A3N6P8J5_9CYAN</name>
<dbReference type="RefSeq" id="WP_124155090.1">
    <property type="nucleotide sequence ID" value="NZ_CAWOLW010000032.1"/>
</dbReference>
<organism evidence="9 10">
    <name type="scientific">Okeania hirsuta</name>
    <dbReference type="NCBI Taxonomy" id="1458930"/>
    <lineage>
        <taxon>Bacteria</taxon>
        <taxon>Bacillati</taxon>
        <taxon>Cyanobacteriota</taxon>
        <taxon>Cyanophyceae</taxon>
        <taxon>Oscillatoriophycideae</taxon>
        <taxon>Oscillatoriales</taxon>
        <taxon>Microcoleaceae</taxon>
        <taxon>Okeania</taxon>
    </lineage>
</organism>
<dbReference type="OrthoDB" id="9758283at2"/>
<dbReference type="PANTHER" id="PTHR32309:SF31">
    <property type="entry name" value="CAPSULAR EXOPOLYSACCHARIDE FAMILY"/>
    <property type="match status" value="1"/>
</dbReference>
<dbReference type="AlphaFoldDB" id="A0A3N6P8J5"/>
<keyword evidence="7" id="KW-0812">Transmembrane</keyword>
<evidence type="ECO:0000313" key="10">
    <source>
        <dbReference type="Proteomes" id="UP000269154"/>
    </source>
</evidence>
<feature type="domain" description="AAA" evidence="8">
    <location>
        <begin position="511"/>
        <end position="666"/>
    </location>
</feature>
<keyword evidence="3" id="KW-0418">Kinase</keyword>
<dbReference type="InterPro" id="IPR025669">
    <property type="entry name" value="AAA_dom"/>
</dbReference>
<evidence type="ECO:0000256" key="7">
    <source>
        <dbReference type="SAM" id="Phobius"/>
    </source>
</evidence>
<reference evidence="9 10" key="1">
    <citation type="journal article" date="2018" name="ACS Chem. Biol.">
        <title>Ketoreductase domain dysfunction expands chemodiversity: malyngamide biosynthesis in the cyanobacterium Okeania hirsuta.</title>
        <authorList>
            <person name="Moss N.A."/>
            <person name="Leao T."/>
            <person name="Rankin M."/>
            <person name="McCullough T.M."/>
            <person name="Qu P."/>
            <person name="Korobeynikov A."/>
            <person name="Smith J.L."/>
            <person name="Gerwick L."/>
            <person name="Gerwick W.H."/>
        </authorList>
    </citation>
    <scope>NUCLEOTIDE SEQUENCE [LARGE SCALE GENOMIC DNA]</scope>
    <source>
        <strain evidence="9 10">PAB10Feb10-1</strain>
    </source>
</reference>
<protein>
    <submittedName>
        <fullName evidence="9">Lipopolysaccharide biosynthesis</fullName>
    </submittedName>
</protein>
<dbReference type="Proteomes" id="UP000269154">
    <property type="component" value="Unassembled WGS sequence"/>
</dbReference>
<keyword evidence="7" id="KW-1133">Transmembrane helix</keyword>
<proteinExistence type="predicted"/>
<keyword evidence="2" id="KW-0547">Nucleotide-binding</keyword>
<keyword evidence="10" id="KW-1185">Reference proteome</keyword>
<keyword evidence="5" id="KW-0829">Tyrosine-protein kinase</keyword>
<accession>A0A3N6P8J5</accession>
<feature type="coiled-coil region" evidence="6">
    <location>
        <begin position="315"/>
        <end position="387"/>
    </location>
</feature>
<dbReference type="PANTHER" id="PTHR32309">
    <property type="entry name" value="TYROSINE-PROTEIN KINASE"/>
    <property type="match status" value="1"/>
</dbReference>
<evidence type="ECO:0000259" key="8">
    <source>
        <dbReference type="Pfam" id="PF13614"/>
    </source>
</evidence>
<dbReference type="InterPro" id="IPR027417">
    <property type="entry name" value="P-loop_NTPase"/>
</dbReference>
<dbReference type="InterPro" id="IPR050445">
    <property type="entry name" value="Bact_polysacc_biosynth/exp"/>
</dbReference>
<comment type="caution">
    <text evidence="9">The sequence shown here is derived from an EMBL/GenBank/DDBJ whole genome shotgun (WGS) entry which is preliminary data.</text>
</comment>
<keyword evidence="1" id="KW-0808">Transferase</keyword>
<feature type="transmembrane region" description="Helical" evidence="7">
    <location>
        <begin position="417"/>
        <end position="440"/>
    </location>
</feature>
<dbReference type="Pfam" id="PF13614">
    <property type="entry name" value="AAA_31"/>
    <property type="match status" value="1"/>
</dbReference>
<sequence>MAIPIIKRYLMALGLYKWVGVATFTVAVGVSGIIALQPNPETKSTILGTLRKISPVLLFSETAAQIQQNAQAVTPEILLNDEVRQAVAEKVLVDPRKLKGATFVLQEEIFYLSYEDTDKEKAVEIVDALMEQIVEQSRKINTTSQRAIIDEVRKRLPAAVEELRKAQQQQQKFEREEEALLITARAVALPGAIAGSRQQQTQIKLELDGVEAQIKSLEEQLGLTADQAYVARALAADPIIANLRVQLYQVENQLDKLLLDFTEEYPPVVELRRQKQVAEQQLQQRAAEVLGGNGIAAPLRKVEQIRVDASLDPTRQQLAEALIALKTQQEQLQRQLETTIQTEQELLAEYATIPNKQLKLTQLQEEVAIKKSRLDKMRATLEDAEAAEAEIISSLAIAEKAAVFKEGEPGGEKSMPLMLAIGGLAGIVVGGGLIFVLGMLSGKFYSWEEIQTALKEKDVPLLGLLPDVIFFDDMDAEEMPLLVEHNSPYLESYEKLRTKLQRQGTKPVKVVLLSSGEKGEGKTFCAYNLAIAAARAGRRTLLIETDLRTPSKVQSLKIVPEPQRTFEPLRYYSDISNCIKQVPEVENFYVIPSPGPVKQAGGIIESSEMKRLLSDSRHRFDFVILDSPCISKNNDALMLEPYTDGMIIVTRPNFTMSGVLTEVIEQLTGDDEEESDKYIPKLLGVVVNAADIPMEYPLEQFDDLDIPEPQLADSRRISSLNTGVGTLTQVRDR</sequence>
<feature type="transmembrane region" description="Helical" evidence="7">
    <location>
        <begin position="15"/>
        <end position="36"/>
    </location>
</feature>
<dbReference type="Gene3D" id="3.40.50.300">
    <property type="entry name" value="P-loop containing nucleotide triphosphate hydrolases"/>
    <property type="match status" value="1"/>
</dbReference>
<evidence type="ECO:0000256" key="6">
    <source>
        <dbReference type="SAM" id="Coils"/>
    </source>
</evidence>
<keyword evidence="6" id="KW-0175">Coiled coil</keyword>
<keyword evidence="7" id="KW-0472">Membrane</keyword>
<dbReference type="InterPro" id="IPR005702">
    <property type="entry name" value="Wzc-like_C"/>
</dbReference>
<evidence type="ECO:0000313" key="9">
    <source>
        <dbReference type="EMBL" id="RQH35540.1"/>
    </source>
</evidence>
<gene>
    <name evidence="9" type="ORF">D5R40_20095</name>
</gene>
<dbReference type="SUPFAM" id="SSF52540">
    <property type="entry name" value="P-loop containing nucleoside triphosphate hydrolases"/>
    <property type="match status" value="1"/>
</dbReference>
<feature type="coiled-coil region" evidence="6">
    <location>
        <begin position="149"/>
        <end position="288"/>
    </location>
</feature>